<dbReference type="PROSITE" id="PS00108">
    <property type="entry name" value="PROTEIN_KINASE_ST"/>
    <property type="match status" value="1"/>
</dbReference>
<feature type="transmembrane region" description="Helical" evidence="13">
    <location>
        <begin position="213"/>
        <end position="236"/>
    </location>
</feature>
<dbReference type="InterPro" id="IPR044812">
    <property type="entry name" value="CERK1/LYK3-like"/>
</dbReference>
<feature type="binding site" evidence="12">
    <location>
        <position position="308"/>
    </location>
    <ligand>
        <name>ATP</name>
        <dbReference type="ChEBI" id="CHEBI:30616"/>
    </ligand>
</feature>
<feature type="chain" id="PRO_5040488175" description="LysM domain receptor-like kinase 3" evidence="14">
    <location>
        <begin position="24"/>
        <end position="584"/>
    </location>
</feature>
<evidence type="ECO:0000256" key="5">
    <source>
        <dbReference type="ARBA" id="ARBA00022729"/>
    </source>
</evidence>
<keyword evidence="6 12" id="KW-0547">Nucleotide-binding</keyword>
<dbReference type="SUPFAM" id="SSF56112">
    <property type="entry name" value="Protein kinase-like (PK-like)"/>
    <property type="match status" value="1"/>
</dbReference>
<evidence type="ECO:0000256" key="13">
    <source>
        <dbReference type="SAM" id="Phobius"/>
    </source>
</evidence>
<evidence type="ECO:0000256" key="1">
    <source>
        <dbReference type="ARBA" id="ARBA00004162"/>
    </source>
</evidence>
<name>A0A9Q1MHN7_9SOLA</name>
<dbReference type="InterPro" id="IPR011009">
    <property type="entry name" value="Kinase-like_dom_sf"/>
</dbReference>
<dbReference type="FunFam" id="1.10.510.10:FF:000468">
    <property type="entry name" value="PTI1-like tyrosine-protein kinase 3"/>
    <property type="match status" value="1"/>
</dbReference>
<gene>
    <name evidence="17" type="ORF">K7X08_022417</name>
</gene>
<dbReference type="PANTHER" id="PTHR46204">
    <property type="entry name" value="CHITIN ELICITOR RECEPTOR KINASE 1-RELATED"/>
    <property type="match status" value="1"/>
</dbReference>
<dbReference type="PROSITE" id="PS50011">
    <property type="entry name" value="PROTEIN_KINASE_DOM"/>
    <property type="match status" value="1"/>
</dbReference>
<evidence type="ECO:0000256" key="6">
    <source>
        <dbReference type="ARBA" id="ARBA00022741"/>
    </source>
</evidence>
<comment type="caution">
    <text evidence="17">The sequence shown here is derived from an EMBL/GenBank/DDBJ whole genome shotgun (WGS) entry which is preliminary data.</text>
</comment>
<keyword evidence="9 13" id="KW-1133">Transmembrane helix</keyword>
<dbReference type="GO" id="GO:0005886">
    <property type="term" value="C:plasma membrane"/>
    <property type="evidence" value="ECO:0007669"/>
    <property type="project" value="UniProtKB-SubCell"/>
</dbReference>
<evidence type="ECO:0000256" key="8">
    <source>
        <dbReference type="ARBA" id="ARBA00022840"/>
    </source>
</evidence>
<organism evidence="17 18">
    <name type="scientific">Anisodus acutangulus</name>
    <dbReference type="NCBI Taxonomy" id="402998"/>
    <lineage>
        <taxon>Eukaryota</taxon>
        <taxon>Viridiplantae</taxon>
        <taxon>Streptophyta</taxon>
        <taxon>Embryophyta</taxon>
        <taxon>Tracheophyta</taxon>
        <taxon>Spermatophyta</taxon>
        <taxon>Magnoliopsida</taxon>
        <taxon>eudicotyledons</taxon>
        <taxon>Gunneridae</taxon>
        <taxon>Pentapetalae</taxon>
        <taxon>asterids</taxon>
        <taxon>lamiids</taxon>
        <taxon>Solanales</taxon>
        <taxon>Solanaceae</taxon>
        <taxon>Solanoideae</taxon>
        <taxon>Hyoscyameae</taxon>
        <taxon>Anisodus</taxon>
    </lineage>
</organism>
<keyword evidence="10 13" id="KW-0472">Membrane</keyword>
<dbReference type="InterPro" id="IPR008271">
    <property type="entry name" value="Ser/Thr_kinase_AS"/>
</dbReference>
<reference evidence="18" key="1">
    <citation type="journal article" date="2023" name="Proc. Natl. Acad. Sci. U.S.A.">
        <title>Genomic and structural basis for evolution of tropane alkaloid biosynthesis.</title>
        <authorList>
            <person name="Wanga Y.-J."/>
            <person name="Taina T."/>
            <person name="Yua J.-Y."/>
            <person name="Lia J."/>
            <person name="Xua B."/>
            <person name="Chenc J."/>
            <person name="D'Auriad J.C."/>
            <person name="Huanga J.-P."/>
            <person name="Huanga S.-X."/>
        </authorList>
    </citation>
    <scope>NUCLEOTIDE SEQUENCE [LARGE SCALE GENOMIC DNA]</scope>
    <source>
        <strain evidence="18">cv. KIB-2019</strain>
    </source>
</reference>
<keyword evidence="2" id="KW-1003">Cell membrane</keyword>
<dbReference type="PANTHER" id="PTHR46204:SF8">
    <property type="entry name" value="PROTEIN KINASE DOMAIN-CONTAINING PROTEIN"/>
    <property type="match status" value="1"/>
</dbReference>
<evidence type="ECO:0000313" key="17">
    <source>
        <dbReference type="EMBL" id="KAJ8560557.1"/>
    </source>
</evidence>
<dbReference type="InterPro" id="IPR018392">
    <property type="entry name" value="LysM"/>
</dbReference>
<evidence type="ECO:0008006" key="19">
    <source>
        <dbReference type="Google" id="ProtNLM"/>
    </source>
</evidence>
<feature type="signal peptide" evidence="14">
    <location>
        <begin position="1"/>
        <end position="23"/>
    </location>
</feature>
<keyword evidence="4 13" id="KW-0812">Transmembrane</keyword>
<evidence type="ECO:0000256" key="7">
    <source>
        <dbReference type="ARBA" id="ARBA00022777"/>
    </source>
</evidence>
<protein>
    <recommendedName>
        <fullName evidence="19">LysM domain receptor-like kinase 3</fullName>
    </recommendedName>
</protein>
<dbReference type="PROSITE" id="PS00107">
    <property type="entry name" value="PROTEIN_KINASE_ATP"/>
    <property type="match status" value="1"/>
</dbReference>
<keyword evidence="3" id="KW-0808">Transferase</keyword>
<evidence type="ECO:0000259" key="16">
    <source>
        <dbReference type="PROSITE" id="PS51782"/>
    </source>
</evidence>
<dbReference type="Gene3D" id="3.30.200.20">
    <property type="entry name" value="Phosphorylase Kinase, domain 1"/>
    <property type="match status" value="1"/>
</dbReference>
<dbReference type="GO" id="GO:0045087">
    <property type="term" value="P:innate immune response"/>
    <property type="evidence" value="ECO:0007669"/>
    <property type="project" value="InterPro"/>
</dbReference>
<evidence type="ECO:0000256" key="3">
    <source>
        <dbReference type="ARBA" id="ARBA00022679"/>
    </source>
</evidence>
<keyword evidence="8 12" id="KW-0067">ATP-binding</keyword>
<feature type="domain" description="Protein kinase" evidence="15">
    <location>
        <begin position="280"/>
        <end position="559"/>
    </location>
</feature>
<dbReference type="Gene3D" id="1.10.510.10">
    <property type="entry name" value="Transferase(Phosphotransferase) domain 1"/>
    <property type="match status" value="1"/>
</dbReference>
<evidence type="ECO:0000256" key="2">
    <source>
        <dbReference type="ARBA" id="ARBA00022475"/>
    </source>
</evidence>
<dbReference type="SMART" id="SM00220">
    <property type="entry name" value="S_TKc"/>
    <property type="match status" value="1"/>
</dbReference>
<proteinExistence type="predicted"/>
<evidence type="ECO:0000259" key="15">
    <source>
        <dbReference type="PROSITE" id="PS50011"/>
    </source>
</evidence>
<evidence type="ECO:0000256" key="4">
    <source>
        <dbReference type="ARBA" id="ARBA00022692"/>
    </source>
</evidence>
<accession>A0A9Q1MHN7</accession>
<keyword evidence="11" id="KW-1015">Disulfide bond</keyword>
<dbReference type="InterPro" id="IPR017441">
    <property type="entry name" value="Protein_kinase_ATP_BS"/>
</dbReference>
<keyword evidence="5 14" id="KW-0732">Signal</keyword>
<dbReference type="AlphaFoldDB" id="A0A9Q1MHN7"/>
<dbReference type="GO" id="GO:0005524">
    <property type="term" value="F:ATP binding"/>
    <property type="evidence" value="ECO:0007669"/>
    <property type="project" value="UniProtKB-UniRule"/>
</dbReference>
<feature type="domain" description="LysM" evidence="16">
    <location>
        <begin position="145"/>
        <end position="190"/>
    </location>
</feature>
<keyword evidence="7" id="KW-0418">Kinase</keyword>
<dbReference type="InterPro" id="IPR036779">
    <property type="entry name" value="LysM_dom_sf"/>
</dbReference>
<evidence type="ECO:0000256" key="12">
    <source>
        <dbReference type="PROSITE-ProRule" id="PRU10141"/>
    </source>
</evidence>
<evidence type="ECO:0000256" key="11">
    <source>
        <dbReference type="ARBA" id="ARBA00023157"/>
    </source>
</evidence>
<dbReference type="PROSITE" id="PS51782">
    <property type="entry name" value="LYSM"/>
    <property type="match status" value="1"/>
</dbReference>
<dbReference type="OrthoDB" id="4062651at2759"/>
<dbReference type="InterPro" id="IPR000719">
    <property type="entry name" value="Prot_kinase_dom"/>
</dbReference>
<comment type="subcellular location">
    <subcellularLocation>
        <location evidence="1">Cell membrane</location>
        <topology evidence="1">Single-pass membrane protein</topology>
    </subcellularLocation>
</comment>
<evidence type="ECO:0000256" key="14">
    <source>
        <dbReference type="SAM" id="SignalP"/>
    </source>
</evidence>
<evidence type="ECO:0000313" key="18">
    <source>
        <dbReference type="Proteomes" id="UP001152561"/>
    </source>
</evidence>
<dbReference type="Proteomes" id="UP001152561">
    <property type="component" value="Unassembled WGS sequence"/>
</dbReference>
<dbReference type="Gene3D" id="3.10.350.10">
    <property type="entry name" value="LysM domain"/>
    <property type="match status" value="1"/>
</dbReference>
<dbReference type="EMBL" id="JAJAGQ010000006">
    <property type="protein sequence ID" value="KAJ8560557.1"/>
    <property type="molecule type" value="Genomic_DNA"/>
</dbReference>
<dbReference type="Pfam" id="PF00069">
    <property type="entry name" value="Pkinase"/>
    <property type="match status" value="1"/>
</dbReference>
<keyword evidence="18" id="KW-1185">Reference proteome</keyword>
<evidence type="ECO:0000256" key="9">
    <source>
        <dbReference type="ARBA" id="ARBA00022989"/>
    </source>
</evidence>
<dbReference type="GO" id="GO:0019199">
    <property type="term" value="F:transmembrane receptor protein kinase activity"/>
    <property type="evidence" value="ECO:0007669"/>
    <property type="project" value="InterPro"/>
</dbReference>
<sequence length="584" mass="65917">MPRLMASWCFILILYFLFPLIFPKITRNLASGAPTQLTNIYPFTCSDHIKTCSAFLYQHNGLSKQNITNFYSVNASALEPISYDDRQDYFVTVPCTCKDVKGTVGYFYYTSYKLQLHDTFENVSNHIYSGQAWKVGGEEKSYHAGDVTVQQHDTLSSIGDSLSSQVSDIENLNPYLTTPQFVDVGWLIYVPMYKNGLPALPSSTGKKHKAHKWTVLAGILSAVTVLSIRTVMIFILRRNILQRRAKEDPAAISKTFSTEKTMSLQKHKFPTEIAEATSNFDESRIIGQGGYGSVYYGRIGKQEVAIKKMRSNKSKEFMAELKVLCKIHHINVVELLGYASGDDHLYLVYEYIPNGSLNEHFHQPILKGHKPLSWTTRTQIAVDTARGIEYIHDHTKSRYVHRDIKTSNILLDEAMRAKVADFGLAKLVGRTNEDEFLATRLVGTPGYLPTESVKELKITTKTDVYAFGVVLAELITGKRALIRENGDPNKMKSLISIIHEIFQDEDPESALESFVDENLKGSHPMEDIYKMAEIADWCLSENAINRPEMREVVFASSQIRTSSTEWEASLGRDSMVFSGVFNGR</sequence>
<evidence type="ECO:0000256" key="10">
    <source>
        <dbReference type="ARBA" id="ARBA00023136"/>
    </source>
</evidence>